<reference evidence="1 2" key="1">
    <citation type="journal article" date="2015" name="Nat. Commun.">
        <title>Production of butyrate from lysine and the Amadori product fructoselysine by a human gut commensal.</title>
        <authorList>
            <person name="Bui T.P."/>
            <person name="Ritari J."/>
            <person name="Boeren S."/>
            <person name="de Waard P."/>
            <person name="Plugge C.M."/>
            <person name="de Vos W.M."/>
        </authorList>
    </citation>
    <scope>NUCLEOTIDE SEQUENCE [LARGE SCALE GENOMIC DNA]</scope>
    <source>
        <strain evidence="1 2">AF211</strain>
    </source>
</reference>
<dbReference type="EMBL" id="CP011307">
    <property type="protein sequence ID" value="ALP93509.1"/>
    <property type="molecule type" value="Genomic_DNA"/>
</dbReference>
<sequence length="92" mass="10326">MARGGSPPLGIDLAYLLDNFEKTGPPRYPIGFQRRLYRQTNGLLRPAPIRYHQIGGQGVESPLQTLDTGIETFEIHRKIGLFFHRSAPPLTP</sequence>
<proteinExistence type="predicted"/>
<organism evidence="1 2">
    <name type="scientific">Intestinimonas butyriciproducens</name>
    <dbReference type="NCBI Taxonomy" id="1297617"/>
    <lineage>
        <taxon>Bacteria</taxon>
        <taxon>Bacillati</taxon>
        <taxon>Bacillota</taxon>
        <taxon>Clostridia</taxon>
        <taxon>Eubacteriales</taxon>
        <taxon>Intestinimonas</taxon>
    </lineage>
</organism>
<accession>A0A0S2W2D5</accession>
<reference evidence="2" key="2">
    <citation type="submission" date="2015-04" db="EMBL/GenBank/DDBJ databases">
        <title>A butyrogenic pathway from the amino acid lysine in a human gut commensal.</title>
        <authorList>
            <person name="de Vos W.M."/>
            <person name="Bui N.T.P."/>
            <person name="Plugge C.M."/>
            <person name="Ritari J."/>
        </authorList>
    </citation>
    <scope>NUCLEOTIDE SEQUENCE [LARGE SCALE GENOMIC DNA]</scope>
    <source>
        <strain evidence="2">AF211</strain>
    </source>
</reference>
<gene>
    <name evidence="1" type="ORF">IB211_01116c</name>
</gene>
<dbReference type="KEGG" id="ibu:IB211_01116c"/>
<dbReference type="AlphaFoldDB" id="A0A0S2W2D5"/>
<evidence type="ECO:0000313" key="1">
    <source>
        <dbReference type="EMBL" id="ALP93509.1"/>
    </source>
</evidence>
<evidence type="ECO:0000313" key="2">
    <source>
        <dbReference type="Proteomes" id="UP000064844"/>
    </source>
</evidence>
<name>A0A0S2W2D5_9FIRM</name>
<protein>
    <submittedName>
        <fullName evidence="1">Uncharacterized protein</fullName>
    </submittedName>
</protein>
<keyword evidence="2" id="KW-1185">Reference proteome</keyword>
<dbReference type="Proteomes" id="UP000064844">
    <property type="component" value="Chromosome"/>
</dbReference>
<dbReference type="STRING" id="1297617.IB211_01116c"/>